<keyword evidence="2" id="KW-0472">Membrane</keyword>
<dbReference type="InterPro" id="IPR041694">
    <property type="entry name" value="ADH_N_2"/>
</dbReference>
<keyword evidence="1" id="KW-0560">Oxidoreductase</keyword>
<dbReference type="PANTHER" id="PTHR43205:SF7">
    <property type="entry name" value="PROSTAGLANDIN REDUCTASE 1"/>
    <property type="match status" value="1"/>
</dbReference>
<organism evidence="4 5">
    <name type="scientific">Lentinula aciculospora</name>
    <dbReference type="NCBI Taxonomy" id="153920"/>
    <lineage>
        <taxon>Eukaryota</taxon>
        <taxon>Fungi</taxon>
        <taxon>Dikarya</taxon>
        <taxon>Basidiomycota</taxon>
        <taxon>Agaricomycotina</taxon>
        <taxon>Agaricomycetes</taxon>
        <taxon>Agaricomycetidae</taxon>
        <taxon>Agaricales</taxon>
        <taxon>Marasmiineae</taxon>
        <taxon>Omphalotaceae</taxon>
        <taxon>Lentinula</taxon>
    </lineage>
</organism>
<keyword evidence="2" id="KW-1133">Transmembrane helix</keyword>
<protein>
    <recommendedName>
        <fullName evidence="3">Enoyl reductase (ER) domain-containing protein</fullName>
    </recommendedName>
</protein>
<evidence type="ECO:0000256" key="1">
    <source>
        <dbReference type="ARBA" id="ARBA00023002"/>
    </source>
</evidence>
<gene>
    <name evidence="4" type="ORF">J3R30DRAFT_3663430</name>
</gene>
<dbReference type="InterPro" id="IPR045010">
    <property type="entry name" value="MDR_fam"/>
</dbReference>
<dbReference type="SUPFAM" id="SSF51735">
    <property type="entry name" value="NAD(P)-binding Rossmann-fold domains"/>
    <property type="match status" value="1"/>
</dbReference>
<evidence type="ECO:0000313" key="4">
    <source>
        <dbReference type="EMBL" id="KAJ4466760.1"/>
    </source>
</evidence>
<dbReference type="OrthoDB" id="809632at2759"/>
<dbReference type="CDD" id="cd05288">
    <property type="entry name" value="PGDH"/>
    <property type="match status" value="1"/>
</dbReference>
<dbReference type="Proteomes" id="UP001150266">
    <property type="component" value="Unassembled WGS sequence"/>
</dbReference>
<dbReference type="SUPFAM" id="SSF50129">
    <property type="entry name" value="GroES-like"/>
    <property type="match status" value="1"/>
</dbReference>
<evidence type="ECO:0000256" key="2">
    <source>
        <dbReference type="SAM" id="Phobius"/>
    </source>
</evidence>
<dbReference type="Gene3D" id="3.90.180.10">
    <property type="entry name" value="Medium-chain alcohol dehydrogenases, catalytic domain"/>
    <property type="match status" value="1"/>
</dbReference>
<feature type="transmembrane region" description="Helical" evidence="2">
    <location>
        <begin position="71"/>
        <end position="89"/>
    </location>
</feature>
<feature type="domain" description="Enoyl reductase (ER)" evidence="3">
    <location>
        <begin position="78"/>
        <end position="342"/>
    </location>
</feature>
<sequence length="347" mass="37750">MAPIANPRVVFIERLTSGLPVAGKHFVLDTSRTIDIENVPLNGGYLTKTLVLSPEPAMRERMRDPSVPSYTTTYTLGASIVAFAVVVVVRSEKESIKVGEYMYGQTPWEGYTVQPYTEVVPDPKGTYPLSKYTNIMGTPGLTAFVGMEGIIEGKEGETLFVSSGASGVGSLVIQLAKMNGLRVIASAGSDAKVEYMRSLGVEVPFNYNKESYESVLSKHGPIHAFWDNVGAEALDAALDASVAHGRFAICGTVATDNVQFEERYRLKNAFQIMKKRITIRGFIVPDLIPQFGGRFFQEVPALVAQGKLQSEETIIGEKWEDVPEAIIEMMSSGHGHAGKPVIVVAQQ</sequence>
<accession>A0A9W8ZUT2</accession>
<dbReference type="GO" id="GO:0016628">
    <property type="term" value="F:oxidoreductase activity, acting on the CH-CH group of donors, NAD or NADP as acceptor"/>
    <property type="evidence" value="ECO:0007669"/>
    <property type="project" value="InterPro"/>
</dbReference>
<name>A0A9W8ZUT2_9AGAR</name>
<proteinExistence type="predicted"/>
<dbReference type="Pfam" id="PF00107">
    <property type="entry name" value="ADH_zinc_N"/>
    <property type="match status" value="1"/>
</dbReference>
<dbReference type="InterPro" id="IPR013149">
    <property type="entry name" value="ADH-like_C"/>
</dbReference>
<keyword evidence="2" id="KW-0812">Transmembrane</keyword>
<evidence type="ECO:0000259" key="3">
    <source>
        <dbReference type="SMART" id="SM00829"/>
    </source>
</evidence>
<dbReference type="InterPro" id="IPR036291">
    <property type="entry name" value="NAD(P)-bd_dom_sf"/>
</dbReference>
<dbReference type="InterPro" id="IPR011032">
    <property type="entry name" value="GroES-like_sf"/>
</dbReference>
<dbReference type="EMBL" id="JAOTPV010000051">
    <property type="protein sequence ID" value="KAJ4466760.1"/>
    <property type="molecule type" value="Genomic_DNA"/>
</dbReference>
<dbReference type="Gene3D" id="3.40.50.720">
    <property type="entry name" value="NAD(P)-binding Rossmann-like Domain"/>
    <property type="match status" value="1"/>
</dbReference>
<evidence type="ECO:0000313" key="5">
    <source>
        <dbReference type="Proteomes" id="UP001150266"/>
    </source>
</evidence>
<reference evidence="4" key="1">
    <citation type="submission" date="2022-08" db="EMBL/GenBank/DDBJ databases">
        <title>A Global Phylogenomic Analysis of the Shiitake Genus Lentinula.</title>
        <authorList>
            <consortium name="DOE Joint Genome Institute"/>
            <person name="Sierra-Patev S."/>
            <person name="Min B."/>
            <person name="Naranjo-Ortiz M."/>
            <person name="Looney B."/>
            <person name="Konkel Z."/>
            <person name="Slot J.C."/>
            <person name="Sakamoto Y."/>
            <person name="Steenwyk J.L."/>
            <person name="Rokas A."/>
            <person name="Carro J."/>
            <person name="Camarero S."/>
            <person name="Ferreira P."/>
            <person name="Molpeceres G."/>
            <person name="Ruiz-Duenas F.J."/>
            <person name="Serrano A."/>
            <person name="Henrissat B."/>
            <person name="Drula E."/>
            <person name="Hughes K.W."/>
            <person name="Mata J.L."/>
            <person name="Ishikawa N.K."/>
            <person name="Vargas-Isla R."/>
            <person name="Ushijima S."/>
            <person name="Smith C.A."/>
            <person name="Ahrendt S."/>
            <person name="Andreopoulos W."/>
            <person name="He G."/>
            <person name="Labutti K."/>
            <person name="Lipzen A."/>
            <person name="Ng V."/>
            <person name="Riley R."/>
            <person name="Sandor L."/>
            <person name="Barry K."/>
            <person name="Martinez A.T."/>
            <person name="Xiao Y."/>
            <person name="Gibbons J.G."/>
            <person name="Terashima K."/>
            <person name="Grigoriev I.V."/>
            <person name="Hibbett D.S."/>
        </authorList>
    </citation>
    <scope>NUCLEOTIDE SEQUENCE</scope>
    <source>
        <strain evidence="4">JLM2183</strain>
    </source>
</reference>
<dbReference type="SMART" id="SM00829">
    <property type="entry name" value="PKS_ER"/>
    <property type="match status" value="1"/>
</dbReference>
<dbReference type="PANTHER" id="PTHR43205">
    <property type="entry name" value="PROSTAGLANDIN REDUCTASE"/>
    <property type="match status" value="1"/>
</dbReference>
<dbReference type="InterPro" id="IPR020843">
    <property type="entry name" value="ER"/>
</dbReference>
<dbReference type="Pfam" id="PF16884">
    <property type="entry name" value="ADH_N_2"/>
    <property type="match status" value="1"/>
</dbReference>
<keyword evidence="5" id="KW-1185">Reference proteome</keyword>
<dbReference type="AlphaFoldDB" id="A0A9W8ZUT2"/>
<comment type="caution">
    <text evidence="4">The sequence shown here is derived from an EMBL/GenBank/DDBJ whole genome shotgun (WGS) entry which is preliminary data.</text>
</comment>